<dbReference type="STRING" id="1334629.MFUL124B02_42400"/>
<evidence type="ECO:0000256" key="1">
    <source>
        <dbReference type="SAM" id="Phobius"/>
    </source>
</evidence>
<keyword evidence="1" id="KW-0472">Membrane</keyword>
<dbReference type="Proteomes" id="UP000321514">
    <property type="component" value="Unassembled WGS sequence"/>
</dbReference>
<accession>A0A511TGF0</accession>
<dbReference type="Pfam" id="PF14559">
    <property type="entry name" value="TPR_19"/>
    <property type="match status" value="1"/>
</dbReference>
<dbReference type="Gene3D" id="1.25.40.10">
    <property type="entry name" value="Tetratricopeptide repeat domain"/>
    <property type="match status" value="1"/>
</dbReference>
<evidence type="ECO:0000313" key="2">
    <source>
        <dbReference type="EMBL" id="GEN13256.1"/>
    </source>
</evidence>
<feature type="transmembrane region" description="Helical" evidence="1">
    <location>
        <begin position="26"/>
        <end position="47"/>
    </location>
</feature>
<name>A0A511TGF0_MYXFU</name>
<comment type="caution">
    <text evidence="2">The sequence shown here is derived from an EMBL/GenBank/DDBJ whole genome shotgun (WGS) entry which is preliminary data.</text>
</comment>
<dbReference type="AlphaFoldDB" id="A0A511TGF0"/>
<proteinExistence type="predicted"/>
<dbReference type="EMBL" id="BJXR01000077">
    <property type="protein sequence ID" value="GEN13256.1"/>
    <property type="molecule type" value="Genomic_DNA"/>
</dbReference>
<dbReference type="SUPFAM" id="SSF48452">
    <property type="entry name" value="TPR-like"/>
    <property type="match status" value="2"/>
</dbReference>
<keyword evidence="1" id="KW-0812">Transmembrane</keyword>
<keyword evidence="1" id="KW-1133">Transmembrane helix</keyword>
<evidence type="ECO:0000313" key="3">
    <source>
        <dbReference type="Proteomes" id="UP000321514"/>
    </source>
</evidence>
<reference evidence="2 3" key="1">
    <citation type="submission" date="2019-07" db="EMBL/GenBank/DDBJ databases">
        <title>Whole genome shotgun sequence of Myxococcus fulvus NBRC 100333.</title>
        <authorList>
            <person name="Hosoyama A."/>
            <person name="Uohara A."/>
            <person name="Ohji S."/>
            <person name="Ichikawa N."/>
        </authorList>
    </citation>
    <scope>NUCLEOTIDE SEQUENCE [LARGE SCALE GENOMIC DNA]</scope>
    <source>
        <strain evidence="2 3">NBRC 100333</strain>
    </source>
</reference>
<sequence>MEAERQQPLTEEAPAMKRRRWWADQGLRGMLVVCGVAFLIHLIPLFLPRNMPEQELSIARATPLSEQRVRLLLPLREHPKATAAELREAAELLLDGAPAEAHELALAAERREPEAMETQLLLARVCEVERMERCVRTALERANQLAPTDARPDVFRAELRERGGDTVGASEAMKAAFGKAPGEPLIGLRYARLLSAAQRPSEAFAVLTTLRGKVPLARLLVEQALVLRAAGQGEEAVAVLRKATLEDPRLSLAHFELGLALFRLGDVDGAQEALRQADRLDLGSPRALAALCAMQLEARRIDDARLTRMDLERRFSGRMELIRQSCSVP</sequence>
<protein>
    <submittedName>
        <fullName evidence="2">Uncharacterized protein</fullName>
    </submittedName>
</protein>
<dbReference type="InterPro" id="IPR011990">
    <property type="entry name" value="TPR-like_helical_dom_sf"/>
</dbReference>
<organism evidence="2 3">
    <name type="scientific">Myxococcus fulvus</name>
    <dbReference type="NCBI Taxonomy" id="33"/>
    <lineage>
        <taxon>Bacteria</taxon>
        <taxon>Pseudomonadati</taxon>
        <taxon>Myxococcota</taxon>
        <taxon>Myxococcia</taxon>
        <taxon>Myxococcales</taxon>
        <taxon>Cystobacterineae</taxon>
        <taxon>Myxococcaceae</taxon>
        <taxon>Myxococcus</taxon>
    </lineage>
</organism>
<gene>
    <name evidence="2" type="ORF">MFU01_82930</name>
</gene>
<dbReference type="RefSeq" id="WP_255316212.1">
    <property type="nucleotide sequence ID" value="NZ_BJXR01000077.1"/>
</dbReference>